<name>A0A839YW22_9SPHN</name>
<accession>A0A839YW22</accession>
<dbReference type="PANTHER" id="PTHR30121:SF6">
    <property type="entry name" value="SLR6007 PROTEIN"/>
    <property type="match status" value="1"/>
</dbReference>
<dbReference type="InterPro" id="IPR051162">
    <property type="entry name" value="T4SS_component"/>
</dbReference>
<feature type="domain" description="EF-hand" evidence="2">
    <location>
        <begin position="133"/>
        <end position="168"/>
    </location>
</feature>
<keyword evidence="4" id="KW-1185">Reference proteome</keyword>
<comment type="caution">
    <text evidence="3">The sequence shown here is derived from an EMBL/GenBank/DDBJ whole genome shotgun (WGS) entry which is preliminary data.</text>
</comment>
<dbReference type="EMBL" id="JACICF010000001">
    <property type="protein sequence ID" value="MBB3764411.1"/>
    <property type="molecule type" value="Genomic_DNA"/>
</dbReference>
<dbReference type="RefSeq" id="WP_183933673.1">
    <property type="nucleotide sequence ID" value="NZ_JACICF010000001.1"/>
</dbReference>
<gene>
    <name evidence="3" type="ORF">FHS50_001434</name>
</gene>
<dbReference type="InterPro" id="IPR033186">
    <property type="entry name" value="HerA_C"/>
</dbReference>
<dbReference type="SUPFAM" id="SSF52540">
    <property type="entry name" value="P-loop containing nucleoside triphosphate hydrolases"/>
    <property type="match status" value="1"/>
</dbReference>
<dbReference type="Proteomes" id="UP000578569">
    <property type="component" value="Unassembled WGS sequence"/>
</dbReference>
<dbReference type="AlphaFoldDB" id="A0A839YW22"/>
<dbReference type="PANTHER" id="PTHR30121">
    <property type="entry name" value="UNCHARACTERIZED PROTEIN YJGR-RELATED"/>
    <property type="match status" value="1"/>
</dbReference>
<dbReference type="InterPro" id="IPR002048">
    <property type="entry name" value="EF_hand_dom"/>
</dbReference>
<dbReference type="GO" id="GO:0005509">
    <property type="term" value="F:calcium ion binding"/>
    <property type="evidence" value="ECO:0007669"/>
    <property type="project" value="InterPro"/>
</dbReference>
<feature type="compositionally biased region" description="Basic and acidic residues" evidence="1">
    <location>
        <begin position="440"/>
        <end position="462"/>
    </location>
</feature>
<evidence type="ECO:0000313" key="4">
    <source>
        <dbReference type="Proteomes" id="UP000578569"/>
    </source>
</evidence>
<dbReference type="Pfam" id="PF05872">
    <property type="entry name" value="HerA_C"/>
    <property type="match status" value="1"/>
</dbReference>
<protein>
    <recommendedName>
        <fullName evidence="2">EF-hand domain-containing protein</fullName>
    </recommendedName>
</protein>
<evidence type="ECO:0000259" key="2">
    <source>
        <dbReference type="PROSITE" id="PS50222"/>
    </source>
</evidence>
<dbReference type="PROSITE" id="PS50222">
    <property type="entry name" value="EF_HAND_2"/>
    <property type="match status" value="1"/>
</dbReference>
<dbReference type="Gene3D" id="3.40.50.300">
    <property type="entry name" value="P-loop containing nucleotide triphosphate hydrolases"/>
    <property type="match status" value="2"/>
</dbReference>
<dbReference type="CDD" id="cd01127">
    <property type="entry name" value="TrwB_TraG_TraD_VirD4"/>
    <property type="match status" value="1"/>
</dbReference>
<organism evidence="3 4">
    <name type="scientific">Sphingomicrobium lutaoense</name>
    <dbReference type="NCBI Taxonomy" id="515949"/>
    <lineage>
        <taxon>Bacteria</taxon>
        <taxon>Pseudomonadati</taxon>
        <taxon>Pseudomonadota</taxon>
        <taxon>Alphaproteobacteria</taxon>
        <taxon>Sphingomonadales</taxon>
        <taxon>Sphingomonadaceae</taxon>
        <taxon>Sphingomicrobium</taxon>
    </lineage>
</organism>
<dbReference type="InterPro" id="IPR027417">
    <property type="entry name" value="P-loop_NTPase"/>
</dbReference>
<evidence type="ECO:0000256" key="1">
    <source>
        <dbReference type="SAM" id="MobiDB-lite"/>
    </source>
</evidence>
<feature type="region of interest" description="Disordered" evidence="1">
    <location>
        <begin position="436"/>
        <end position="487"/>
    </location>
</feature>
<reference evidence="3 4" key="1">
    <citation type="submission" date="2020-08" db="EMBL/GenBank/DDBJ databases">
        <title>Genomic Encyclopedia of Type Strains, Phase IV (KMG-IV): sequencing the most valuable type-strain genomes for metagenomic binning, comparative biology and taxonomic classification.</title>
        <authorList>
            <person name="Goeker M."/>
        </authorList>
    </citation>
    <scope>NUCLEOTIDE SEQUENCE [LARGE SCALE GENOMIC DNA]</scope>
    <source>
        <strain evidence="3 4">DSM 24194</strain>
    </source>
</reference>
<evidence type="ECO:0000313" key="3">
    <source>
        <dbReference type="EMBL" id="MBB3764411.1"/>
    </source>
</evidence>
<sequence>MDGGIYLGTANGEPQYLRLDKANRHGLIAGATGTGKTISLQGIAEGFSSHGVPCFVSDVKGDLAGLAMPGSATHKLHKPFTERAAEIGDDDYGYEAFPVQFWDLFGKQGHPVRTTVSEMGPLLLSRLMELTDTQEGVLTIAFHVADEDGLLLLDLDDLQSILHHIGERRKELTLEYGNVSTASIGAIQRKLLQLRSQGADQFFGEPALKLDDFIRTDEEGKGVINILAADQLMQSPRLYATFLLWLLSELFETLPEVGDPDKPKLVFFFDEAHLLFDDAPKALMDKVEQVVRLIRSKGVSVIFITQNPIDIPDDVAGQLGNRVQHALRAFTPRDEKAVKAAADTFRENPEVDVQEVITELRVGEALVSTLGPKGAPSPVERVLMKPPRARAGPLTEQERKVMMASDPVGAKYDEPLDRVSAEEVLAERATEAAEQAAAAEKAEAEAKEREAELKRREREARSRRPRSGRSRQTTTEKMVVSAGRSMASSLGRKIGDAIIRGILGGMKRGR</sequence>
<proteinExistence type="predicted"/>